<name>A0A0U3ECM0_9CAUD</name>
<accession>A0A0U3ECM0</accession>
<evidence type="ECO:0000313" key="2">
    <source>
        <dbReference type="Proteomes" id="UP000224832"/>
    </source>
</evidence>
<sequence>MAFSQGQAANFNDLLDKLVAFLTTNPDLVAAGQAYEVLYDQTLPYTGQEVSGLNRRHVAFRSKGLSGLDQIYTAISTAANTATDYYNWRIMGGTGLNLSALTPGFRDLTQGLINPCPFTQGGCFWNQAMPYWFVANGRRWWVTAKVSSVFTTVGAGFILPPCPPDEFPYPLAVWGSHTAYEGVRWSDSSSNHSSPTMGRAALRTPSGQWWDFYGGMGGPYAGLRCVMPTGRYAPDQAARNRLLLVRDALDGSFPLLPVALLVRDSQGSIPFGEADGLFWVPVLNNGSEDTIVANGATHVVFQSAFRTDSPNLLALRAN</sequence>
<gene>
    <name evidence="1" type="ORF">SM1_011</name>
</gene>
<organism evidence="1 2">
    <name type="scientific">Pseudomonas phage SM1</name>
    <dbReference type="NCBI Taxonomy" id="1772332"/>
    <lineage>
        <taxon>Viruses</taxon>
        <taxon>Duplodnaviria</taxon>
        <taxon>Heunggongvirae</taxon>
        <taxon>Uroviricota</taxon>
        <taxon>Caudoviricetes</taxon>
        <taxon>Samunavirus</taxon>
        <taxon>Samunavirus SM1</taxon>
    </lineage>
</organism>
<keyword evidence="2" id="KW-1185">Reference proteome</keyword>
<proteinExistence type="predicted"/>
<dbReference type="Proteomes" id="UP000224832">
    <property type="component" value="Segment"/>
</dbReference>
<evidence type="ECO:0008006" key="3">
    <source>
        <dbReference type="Google" id="ProtNLM"/>
    </source>
</evidence>
<protein>
    <recommendedName>
        <fullName evidence="3">Virion structural protein</fullName>
    </recommendedName>
</protein>
<evidence type="ECO:0000313" key="1">
    <source>
        <dbReference type="EMBL" id="ALT58004.1"/>
    </source>
</evidence>
<dbReference type="OrthoDB" id="4265at10239"/>
<reference evidence="1 2" key="1">
    <citation type="submission" date="2015-12" db="EMBL/GenBank/DDBJ databases">
        <title>In silico genomic study of Pseudomonas phage SM1.</title>
        <authorList>
            <person name="Zawawi N.A.M."/>
            <person name="Mat-Arip Y."/>
            <person name="Wan-Jauhari W.K."/>
            <person name="Fauzi A.A."/>
            <person name="Yee F.J."/>
        </authorList>
    </citation>
    <scope>NUCLEOTIDE SEQUENCE [LARGE SCALE GENOMIC DNA]</scope>
</reference>
<dbReference type="EMBL" id="KU245542">
    <property type="protein sequence ID" value="ALT58004.1"/>
    <property type="molecule type" value="Genomic_DNA"/>
</dbReference>